<gene>
    <name evidence="2" type="ORF">RFI_12036</name>
</gene>
<organism evidence="2 3">
    <name type="scientific">Reticulomyxa filosa</name>
    <dbReference type="NCBI Taxonomy" id="46433"/>
    <lineage>
        <taxon>Eukaryota</taxon>
        <taxon>Sar</taxon>
        <taxon>Rhizaria</taxon>
        <taxon>Retaria</taxon>
        <taxon>Foraminifera</taxon>
        <taxon>Monothalamids</taxon>
        <taxon>Reticulomyxidae</taxon>
        <taxon>Reticulomyxa</taxon>
    </lineage>
</organism>
<feature type="compositionally biased region" description="Low complexity" evidence="1">
    <location>
        <begin position="52"/>
        <end position="67"/>
    </location>
</feature>
<proteinExistence type="predicted"/>
<feature type="compositionally biased region" description="Polar residues" evidence="1">
    <location>
        <begin position="130"/>
        <end position="157"/>
    </location>
</feature>
<comment type="caution">
    <text evidence="2">The sequence shown here is derived from an EMBL/GenBank/DDBJ whole genome shotgun (WGS) entry which is preliminary data.</text>
</comment>
<evidence type="ECO:0000313" key="2">
    <source>
        <dbReference type="EMBL" id="ETO25105.1"/>
    </source>
</evidence>
<protein>
    <submittedName>
        <fullName evidence="2">Uncharacterized protein</fullName>
    </submittedName>
</protein>
<feature type="compositionally biased region" description="Low complexity" evidence="1">
    <location>
        <begin position="106"/>
        <end position="119"/>
    </location>
</feature>
<dbReference type="AlphaFoldDB" id="X6NFK7"/>
<feature type="region of interest" description="Disordered" evidence="1">
    <location>
        <begin position="1"/>
        <end position="184"/>
    </location>
</feature>
<feature type="compositionally biased region" description="Polar residues" evidence="1">
    <location>
        <begin position="11"/>
        <end position="51"/>
    </location>
</feature>
<evidence type="ECO:0000256" key="1">
    <source>
        <dbReference type="SAM" id="MobiDB-lite"/>
    </source>
</evidence>
<sequence length="245" mass="27283">QRTLNEFEMSTLETVEQNRQQRQSSSIYKKATPNQEMNEQARPSLQTQTQTRSNQSHRSQSPSHQPQYFKRNSIQGPKHISRNATSAVGGASKTKSKQSNSTGQRSSATSSNVSPTSAALSMDSSRTKPGHQSSQHQRPLDSSGSNSNKITQESSQRAIRAENGKGKSDNAGSNHTSKHVATNSQSQDVAIQNAISMHQANANHQIFNGFILFVVSSNYENNPTKLQKKKKKKYIYIYVYIYTYI</sequence>
<feature type="compositionally biased region" description="Basic and acidic residues" evidence="1">
    <location>
        <begin position="159"/>
        <end position="168"/>
    </location>
</feature>
<dbReference type="EMBL" id="ASPP01008742">
    <property type="protein sequence ID" value="ETO25105.1"/>
    <property type="molecule type" value="Genomic_DNA"/>
</dbReference>
<feature type="compositionally biased region" description="Polar residues" evidence="1">
    <location>
        <begin position="170"/>
        <end position="184"/>
    </location>
</feature>
<name>X6NFK7_RETFI</name>
<evidence type="ECO:0000313" key="3">
    <source>
        <dbReference type="Proteomes" id="UP000023152"/>
    </source>
</evidence>
<accession>X6NFK7</accession>
<dbReference type="Proteomes" id="UP000023152">
    <property type="component" value="Unassembled WGS sequence"/>
</dbReference>
<reference evidence="2 3" key="1">
    <citation type="journal article" date="2013" name="Curr. Biol.">
        <title>The Genome of the Foraminiferan Reticulomyxa filosa.</title>
        <authorList>
            <person name="Glockner G."/>
            <person name="Hulsmann N."/>
            <person name="Schleicher M."/>
            <person name="Noegel A.A."/>
            <person name="Eichinger L."/>
            <person name="Gallinger C."/>
            <person name="Pawlowski J."/>
            <person name="Sierra R."/>
            <person name="Euteneuer U."/>
            <person name="Pillet L."/>
            <person name="Moustafa A."/>
            <person name="Platzer M."/>
            <person name="Groth M."/>
            <person name="Szafranski K."/>
            <person name="Schliwa M."/>
        </authorList>
    </citation>
    <scope>NUCLEOTIDE SEQUENCE [LARGE SCALE GENOMIC DNA]</scope>
</reference>
<keyword evidence="3" id="KW-1185">Reference proteome</keyword>
<feature type="non-terminal residue" evidence="2">
    <location>
        <position position="1"/>
    </location>
</feature>